<dbReference type="OrthoDB" id="272703at2759"/>
<dbReference type="Gene3D" id="3.30.70.330">
    <property type="match status" value="3"/>
</dbReference>
<dbReference type="InterPro" id="IPR000504">
    <property type="entry name" value="RRM_dom"/>
</dbReference>
<feature type="region of interest" description="Disordered" evidence="3">
    <location>
        <begin position="375"/>
        <end position="400"/>
    </location>
</feature>
<dbReference type="Proteomes" id="UP000297299">
    <property type="component" value="Unassembled WGS sequence"/>
</dbReference>
<feature type="domain" description="RRM" evidence="4">
    <location>
        <begin position="296"/>
        <end position="379"/>
    </location>
</feature>
<feature type="compositionally biased region" description="Polar residues" evidence="3">
    <location>
        <begin position="377"/>
        <end position="388"/>
    </location>
</feature>
<evidence type="ECO:0000313" key="5">
    <source>
        <dbReference type="EMBL" id="TEY75933.1"/>
    </source>
</evidence>
<feature type="compositionally biased region" description="Polar residues" evidence="3">
    <location>
        <begin position="1"/>
        <end position="17"/>
    </location>
</feature>
<feature type="compositionally biased region" description="Polar residues" evidence="3">
    <location>
        <begin position="164"/>
        <end position="177"/>
    </location>
</feature>
<keyword evidence="6" id="KW-1185">Reference proteome</keyword>
<dbReference type="FunFam" id="3.30.70.330:FF:001274">
    <property type="entry name" value="Putative ribonucleo protein"/>
    <property type="match status" value="1"/>
</dbReference>
<keyword evidence="1 2" id="KW-0694">RNA-binding</keyword>
<feature type="region of interest" description="Disordered" evidence="3">
    <location>
        <begin position="153"/>
        <end position="211"/>
    </location>
</feature>
<feature type="compositionally biased region" description="Basic and acidic residues" evidence="3">
    <location>
        <begin position="178"/>
        <end position="195"/>
    </location>
</feature>
<feature type="domain" description="RRM" evidence="4">
    <location>
        <begin position="79"/>
        <end position="158"/>
    </location>
</feature>
<evidence type="ECO:0000256" key="2">
    <source>
        <dbReference type="PROSITE-ProRule" id="PRU00176"/>
    </source>
</evidence>
<dbReference type="PROSITE" id="PS50102">
    <property type="entry name" value="RRM"/>
    <property type="match status" value="3"/>
</dbReference>
<evidence type="ECO:0000259" key="4">
    <source>
        <dbReference type="PROSITE" id="PS50102"/>
    </source>
</evidence>
<dbReference type="GO" id="GO:0003723">
    <property type="term" value="F:RNA binding"/>
    <property type="evidence" value="ECO:0007669"/>
    <property type="project" value="UniProtKB-UniRule"/>
</dbReference>
<dbReference type="STRING" id="38488.A0A4Y8D9M9"/>
<dbReference type="CDD" id="cd00590">
    <property type="entry name" value="RRM_SF"/>
    <property type="match status" value="2"/>
</dbReference>
<dbReference type="PANTHER" id="PTHR21245">
    <property type="entry name" value="HETEROGENEOUS NUCLEAR RIBONUCLEOPROTEIN"/>
    <property type="match status" value="1"/>
</dbReference>
<dbReference type="AlphaFoldDB" id="A0A4Y8D9M9"/>
<evidence type="ECO:0000256" key="3">
    <source>
        <dbReference type="SAM" id="MobiDB-lite"/>
    </source>
</evidence>
<gene>
    <name evidence="5" type="ORF">BOTCAL_0062g00070</name>
</gene>
<reference evidence="5 6" key="1">
    <citation type="submission" date="2017-11" db="EMBL/GenBank/DDBJ databases">
        <title>Comparative genomics of Botrytis spp.</title>
        <authorList>
            <person name="Valero-Jimenez C.A."/>
            <person name="Tapia P."/>
            <person name="Veloso J."/>
            <person name="Silva-Moreno E."/>
            <person name="Staats M."/>
            <person name="Valdes J.H."/>
            <person name="Van Kan J.A.L."/>
        </authorList>
    </citation>
    <scope>NUCLEOTIDE SEQUENCE [LARGE SCALE GENOMIC DNA]</scope>
    <source>
        <strain evidence="5 6">MUCL2830</strain>
    </source>
</reference>
<feature type="compositionally biased region" description="Basic and acidic residues" evidence="3">
    <location>
        <begin position="54"/>
        <end position="63"/>
    </location>
</feature>
<comment type="caution">
    <text evidence="5">The sequence shown here is derived from an EMBL/GenBank/DDBJ whole genome shotgun (WGS) entry which is preliminary data.</text>
</comment>
<name>A0A4Y8D9M9_9HELO</name>
<dbReference type="SMART" id="SM00360">
    <property type="entry name" value="RRM"/>
    <property type="match status" value="3"/>
</dbReference>
<evidence type="ECO:0000256" key="1">
    <source>
        <dbReference type="ARBA" id="ARBA00022884"/>
    </source>
</evidence>
<organism evidence="5 6">
    <name type="scientific">Botryotinia calthae</name>
    <dbReference type="NCBI Taxonomy" id="38488"/>
    <lineage>
        <taxon>Eukaryota</taxon>
        <taxon>Fungi</taxon>
        <taxon>Dikarya</taxon>
        <taxon>Ascomycota</taxon>
        <taxon>Pezizomycotina</taxon>
        <taxon>Leotiomycetes</taxon>
        <taxon>Helotiales</taxon>
        <taxon>Sclerotiniaceae</taxon>
        <taxon>Botryotinia</taxon>
    </lineage>
</organism>
<proteinExistence type="predicted"/>
<dbReference type="EMBL" id="PHWZ01000062">
    <property type="protein sequence ID" value="TEY75933.1"/>
    <property type="molecule type" value="Genomic_DNA"/>
</dbReference>
<feature type="domain" description="RRM" evidence="4">
    <location>
        <begin position="203"/>
        <end position="286"/>
    </location>
</feature>
<evidence type="ECO:0000313" key="6">
    <source>
        <dbReference type="Proteomes" id="UP000297299"/>
    </source>
</evidence>
<protein>
    <recommendedName>
        <fullName evidence="4">RRM domain-containing protein</fullName>
    </recommendedName>
</protein>
<feature type="region of interest" description="Disordered" evidence="3">
    <location>
        <begin position="1"/>
        <end position="72"/>
    </location>
</feature>
<dbReference type="SUPFAM" id="SSF54928">
    <property type="entry name" value="RNA-binding domain, RBD"/>
    <property type="match status" value="2"/>
</dbReference>
<dbReference type="Pfam" id="PF00076">
    <property type="entry name" value="RRM_1"/>
    <property type="match status" value="1"/>
</dbReference>
<dbReference type="InterPro" id="IPR012677">
    <property type="entry name" value="Nucleotide-bd_a/b_plait_sf"/>
</dbReference>
<sequence>MFSNNWRVKQDAPQSPSGEERVSPWSSSRNRGVGGKDGGKDGGDRPTQGQGRFSRNEAGDSPRKTSQLTESDKAIEEGRRIYVGNLSYDTTPEDIETIFQDVPRESRTVHMSIDSMTKRNPGYCFVTFTTKDMAEEALNRYDGQEFKNRTLRVKPGVRSDRSTRPQGSSSETPLSTNDRWKSSDRETSQRPERQVDSSSQDGRRLYVGGLPRIDDQETANRKIREIFEGFDVEVVSKLISPHPSKVEEGGNHYYCFVDLANNTQVNDAVKMFDGNEWGLKVSRASGGASGKVVEKQRIYVGGLPDFGDESATEAEIRELFSEYTVKWVSKLCSPREPREGNSHFCFVELQDSQEADGAIVNLDWSEKWGGKIRVKPSLSNAQTKQGETPTRGWRGKSDRD</sequence>
<accession>A0A4Y8D9M9</accession>
<dbReference type="InterPro" id="IPR035979">
    <property type="entry name" value="RBD_domain_sf"/>
</dbReference>